<gene>
    <name evidence="2" type="ORF">EV682_10965</name>
    <name evidence="1" type="ORF">NCTC11159_01064</name>
</gene>
<dbReference type="RefSeq" id="WP_132038689.1">
    <property type="nucleotide sequence ID" value="NZ_CAWOLO010000009.1"/>
</dbReference>
<evidence type="ECO:0000313" key="3">
    <source>
        <dbReference type="Proteomes" id="UP000255108"/>
    </source>
</evidence>
<reference evidence="1 3" key="1">
    <citation type="submission" date="2018-06" db="EMBL/GenBank/DDBJ databases">
        <authorList>
            <consortium name="Pathogen Informatics"/>
            <person name="Doyle S."/>
        </authorList>
    </citation>
    <scope>NUCLEOTIDE SEQUENCE [LARGE SCALE GENOMIC DNA]</scope>
    <source>
        <strain evidence="1 3">NCTC11159</strain>
    </source>
</reference>
<protein>
    <submittedName>
        <fullName evidence="1">Uncharacterized protein</fullName>
    </submittedName>
</protein>
<keyword evidence="4" id="KW-1185">Reference proteome</keyword>
<reference evidence="2 4" key="2">
    <citation type="submission" date="2019-03" db="EMBL/GenBank/DDBJ databases">
        <title>Genomic Encyclopedia of Type Strains, Phase IV (KMG-IV): sequencing the most valuable type-strain genomes for metagenomic binning, comparative biology and taxonomic classification.</title>
        <authorList>
            <person name="Goeker M."/>
        </authorList>
    </citation>
    <scope>NUCLEOTIDE SEQUENCE [LARGE SCALE GENOMIC DNA]</scope>
    <source>
        <strain evidence="2 4">DSM 3764</strain>
    </source>
</reference>
<proteinExistence type="predicted"/>
<name>A0A377Q403_9NEIS</name>
<dbReference type="EMBL" id="UGHR01000001">
    <property type="protein sequence ID" value="STQ90006.1"/>
    <property type="molecule type" value="Genomic_DNA"/>
</dbReference>
<organism evidence="1 3">
    <name type="scientific">Iodobacter fluviatilis</name>
    <dbReference type="NCBI Taxonomy" id="537"/>
    <lineage>
        <taxon>Bacteria</taxon>
        <taxon>Pseudomonadati</taxon>
        <taxon>Pseudomonadota</taxon>
        <taxon>Betaproteobacteria</taxon>
        <taxon>Neisseriales</taxon>
        <taxon>Chitinibacteraceae</taxon>
        <taxon>Iodobacter</taxon>
    </lineage>
</organism>
<dbReference type="Proteomes" id="UP000255108">
    <property type="component" value="Unassembled WGS sequence"/>
</dbReference>
<evidence type="ECO:0000313" key="1">
    <source>
        <dbReference type="EMBL" id="STQ90006.1"/>
    </source>
</evidence>
<dbReference type="EMBL" id="SMBT01000009">
    <property type="protein sequence ID" value="TCU84540.1"/>
    <property type="molecule type" value="Genomic_DNA"/>
</dbReference>
<dbReference type="AlphaFoldDB" id="A0A377Q403"/>
<evidence type="ECO:0000313" key="2">
    <source>
        <dbReference type="EMBL" id="TCU84540.1"/>
    </source>
</evidence>
<evidence type="ECO:0000313" key="4">
    <source>
        <dbReference type="Proteomes" id="UP000295794"/>
    </source>
</evidence>
<dbReference type="Proteomes" id="UP000295794">
    <property type="component" value="Unassembled WGS sequence"/>
</dbReference>
<sequence>MTQAITIYLSSRPLFPVEGIKDGFGEIRIGSVSGWDFSRPLTKNEIAKIEYPEIVSVDMKITP</sequence>
<accession>A0A377Q403</accession>